<keyword evidence="3" id="KW-1185">Reference proteome</keyword>
<dbReference type="OrthoDB" id="3684248at2759"/>
<protein>
    <submittedName>
        <fullName evidence="2">Uncharacterized protein</fullName>
    </submittedName>
</protein>
<evidence type="ECO:0000313" key="3">
    <source>
        <dbReference type="Proteomes" id="UP000799779"/>
    </source>
</evidence>
<dbReference type="AlphaFoldDB" id="A0A6A5W5B7"/>
<evidence type="ECO:0000256" key="1">
    <source>
        <dbReference type="SAM" id="MobiDB-lite"/>
    </source>
</evidence>
<name>A0A6A5W5B7_9PLEO</name>
<reference evidence="2" key="1">
    <citation type="journal article" date="2020" name="Stud. Mycol.">
        <title>101 Dothideomycetes genomes: a test case for predicting lifestyles and emergence of pathogens.</title>
        <authorList>
            <person name="Haridas S."/>
            <person name="Albert R."/>
            <person name="Binder M."/>
            <person name="Bloem J."/>
            <person name="Labutti K."/>
            <person name="Salamov A."/>
            <person name="Andreopoulos B."/>
            <person name="Baker S."/>
            <person name="Barry K."/>
            <person name="Bills G."/>
            <person name="Bluhm B."/>
            <person name="Cannon C."/>
            <person name="Castanera R."/>
            <person name="Culley D."/>
            <person name="Daum C."/>
            <person name="Ezra D."/>
            <person name="Gonzalez J."/>
            <person name="Henrissat B."/>
            <person name="Kuo A."/>
            <person name="Liang C."/>
            <person name="Lipzen A."/>
            <person name="Lutzoni F."/>
            <person name="Magnuson J."/>
            <person name="Mondo S."/>
            <person name="Nolan M."/>
            <person name="Ohm R."/>
            <person name="Pangilinan J."/>
            <person name="Park H.-J."/>
            <person name="Ramirez L."/>
            <person name="Alfaro M."/>
            <person name="Sun H."/>
            <person name="Tritt A."/>
            <person name="Yoshinaga Y."/>
            <person name="Zwiers L.-H."/>
            <person name="Turgeon B."/>
            <person name="Goodwin S."/>
            <person name="Spatafora J."/>
            <person name="Crous P."/>
            <person name="Grigoriev I."/>
        </authorList>
    </citation>
    <scope>NUCLEOTIDE SEQUENCE</scope>
    <source>
        <strain evidence="2">CBS 123094</strain>
    </source>
</reference>
<gene>
    <name evidence="2" type="ORF">P154DRAFT_622840</name>
</gene>
<proteinExistence type="predicted"/>
<evidence type="ECO:0000313" key="2">
    <source>
        <dbReference type="EMBL" id="KAF1997053.1"/>
    </source>
</evidence>
<feature type="region of interest" description="Disordered" evidence="1">
    <location>
        <begin position="206"/>
        <end position="241"/>
    </location>
</feature>
<sequence>MSSLYNWMTSTEVRPRCIIPQNRVDIDHSLLKWYSPVLGDIPQLSSSPFLPLRTKVEKSVLLEMGMFHSLYMDQRHAYYEEFLEIPGGTINGFDSPFPNTKHWYVIHPLGRLEVEVLESRVLDSMKKQIEETDVIYTGTGEQLLKFKVVRFETLEEVDKELARRGNKEIGDLDGYCGDWDLVTSDDGDDNITTRDEVDGVIITHKDANPLGKSKDSTKLSIGGKKLEKKQPKRKNTASEDAIQETIAKIVQEVRDMEIDEESWEIVNSEEYES</sequence>
<accession>A0A6A5W5B7</accession>
<dbReference type="EMBL" id="ML977618">
    <property type="protein sequence ID" value="KAF1997053.1"/>
    <property type="molecule type" value="Genomic_DNA"/>
</dbReference>
<organism evidence="2 3">
    <name type="scientific">Amniculicola lignicola CBS 123094</name>
    <dbReference type="NCBI Taxonomy" id="1392246"/>
    <lineage>
        <taxon>Eukaryota</taxon>
        <taxon>Fungi</taxon>
        <taxon>Dikarya</taxon>
        <taxon>Ascomycota</taxon>
        <taxon>Pezizomycotina</taxon>
        <taxon>Dothideomycetes</taxon>
        <taxon>Pleosporomycetidae</taxon>
        <taxon>Pleosporales</taxon>
        <taxon>Amniculicolaceae</taxon>
        <taxon>Amniculicola</taxon>
    </lineage>
</organism>
<dbReference type="Proteomes" id="UP000799779">
    <property type="component" value="Unassembled WGS sequence"/>
</dbReference>
<feature type="compositionally biased region" description="Basic and acidic residues" evidence="1">
    <location>
        <begin position="206"/>
        <end position="217"/>
    </location>
</feature>